<evidence type="ECO:0000313" key="8">
    <source>
        <dbReference type="EMBL" id="NEW47762.1"/>
    </source>
</evidence>
<dbReference type="Gene3D" id="1.20.1250.20">
    <property type="entry name" value="MFS general substrate transporter like domains"/>
    <property type="match status" value="2"/>
</dbReference>
<evidence type="ECO:0000313" key="9">
    <source>
        <dbReference type="EMBL" id="NEW59526.1"/>
    </source>
</evidence>
<feature type="transmembrane region" description="Helical" evidence="6">
    <location>
        <begin position="110"/>
        <end position="130"/>
    </location>
</feature>
<feature type="domain" description="Major facilitator superfamily (MFS) profile" evidence="7">
    <location>
        <begin position="19"/>
        <end position="479"/>
    </location>
</feature>
<feature type="transmembrane region" description="Helical" evidence="6">
    <location>
        <begin position="172"/>
        <end position="191"/>
    </location>
</feature>
<keyword evidence="3 6" id="KW-0812">Transmembrane</keyword>
<evidence type="ECO:0000313" key="11">
    <source>
        <dbReference type="Proteomes" id="UP000470876"/>
    </source>
</evidence>
<dbReference type="EMBL" id="JAAGUZ010000101">
    <property type="protein sequence ID" value="NEW47762.1"/>
    <property type="molecule type" value="Genomic_DNA"/>
</dbReference>
<reference evidence="10 11" key="1">
    <citation type="submission" date="2020-01" db="EMBL/GenBank/DDBJ databases">
        <title>Genetics and antimicrobial susceptibilities of Nocardia species isolated from the soil; a comparison with species isolated from humans.</title>
        <authorList>
            <person name="Carrasco G."/>
            <person name="Monzon S."/>
            <person name="Sansegundo M."/>
            <person name="Garcia E."/>
            <person name="Garrido N."/>
            <person name="Medina M.J."/>
            <person name="Villalon P."/>
            <person name="Ramirez-Arocha A.C."/>
            <person name="Jimenez P."/>
            <person name="Cuesta I."/>
            <person name="Valdezate S."/>
        </authorList>
    </citation>
    <scope>NUCLEOTIDE SEQUENCE [LARGE SCALE GENOMIC DNA]</scope>
    <source>
        <strain evidence="8 10">CNM20110639</strain>
        <strain evidence="9 11">CNM20110649</strain>
    </source>
</reference>
<dbReference type="GO" id="GO:0005886">
    <property type="term" value="C:plasma membrane"/>
    <property type="evidence" value="ECO:0007669"/>
    <property type="project" value="UniProtKB-SubCell"/>
</dbReference>
<dbReference type="Pfam" id="PF07690">
    <property type="entry name" value="MFS_1"/>
    <property type="match status" value="1"/>
</dbReference>
<evidence type="ECO:0000256" key="5">
    <source>
        <dbReference type="ARBA" id="ARBA00023136"/>
    </source>
</evidence>
<keyword evidence="5 6" id="KW-0472">Membrane</keyword>
<dbReference type="SUPFAM" id="SSF103473">
    <property type="entry name" value="MFS general substrate transporter"/>
    <property type="match status" value="2"/>
</dbReference>
<feature type="transmembrane region" description="Helical" evidence="6">
    <location>
        <begin position="55"/>
        <end position="73"/>
    </location>
</feature>
<feature type="transmembrane region" description="Helical" evidence="6">
    <location>
        <begin position="346"/>
        <end position="365"/>
    </location>
</feature>
<evidence type="ECO:0000259" key="7">
    <source>
        <dbReference type="PROSITE" id="PS50850"/>
    </source>
</evidence>
<evidence type="ECO:0000256" key="2">
    <source>
        <dbReference type="ARBA" id="ARBA00022448"/>
    </source>
</evidence>
<feature type="transmembrane region" description="Helical" evidence="6">
    <location>
        <begin position="85"/>
        <end position="104"/>
    </location>
</feature>
<evidence type="ECO:0000313" key="10">
    <source>
        <dbReference type="Proteomes" id="UP000468928"/>
    </source>
</evidence>
<keyword evidence="2" id="KW-0813">Transport</keyword>
<comment type="caution">
    <text evidence="8">The sequence shown here is derived from an EMBL/GenBank/DDBJ whole genome shotgun (WGS) entry which is preliminary data.</text>
</comment>
<dbReference type="RefSeq" id="WP_163824825.1">
    <property type="nucleotide sequence ID" value="NZ_JAAGUX010000108.1"/>
</dbReference>
<dbReference type="PROSITE" id="PS50850">
    <property type="entry name" value="MFS"/>
    <property type="match status" value="1"/>
</dbReference>
<comment type="subcellular location">
    <subcellularLocation>
        <location evidence="1">Cell membrane</location>
        <topology evidence="1">Multi-pass membrane protein</topology>
    </subcellularLocation>
</comment>
<feature type="transmembrane region" description="Helical" evidence="6">
    <location>
        <begin position="371"/>
        <end position="395"/>
    </location>
</feature>
<feature type="transmembrane region" description="Helical" evidence="6">
    <location>
        <begin position="236"/>
        <end position="252"/>
    </location>
</feature>
<name>A0A6P1DHA9_9NOCA</name>
<evidence type="ECO:0000256" key="4">
    <source>
        <dbReference type="ARBA" id="ARBA00022989"/>
    </source>
</evidence>
<feature type="transmembrane region" description="Helical" evidence="6">
    <location>
        <begin position="139"/>
        <end position="160"/>
    </location>
</feature>
<evidence type="ECO:0000256" key="6">
    <source>
        <dbReference type="SAM" id="Phobius"/>
    </source>
</evidence>
<protein>
    <submittedName>
        <fullName evidence="8">MFS transporter</fullName>
    </submittedName>
</protein>
<dbReference type="Proteomes" id="UP000470876">
    <property type="component" value="Unassembled WGS sequence"/>
</dbReference>
<evidence type="ECO:0000256" key="3">
    <source>
        <dbReference type="ARBA" id="ARBA00022692"/>
    </source>
</evidence>
<feature type="transmembrane region" description="Helical" evidence="6">
    <location>
        <begin position="416"/>
        <end position="435"/>
    </location>
</feature>
<feature type="transmembrane region" description="Helical" evidence="6">
    <location>
        <begin position="18"/>
        <end position="43"/>
    </location>
</feature>
<dbReference type="PANTHER" id="PTHR23501:SF197">
    <property type="entry name" value="COMD"/>
    <property type="match status" value="1"/>
</dbReference>
<keyword evidence="11" id="KW-1185">Reference proteome</keyword>
<evidence type="ECO:0000256" key="1">
    <source>
        <dbReference type="ARBA" id="ARBA00004651"/>
    </source>
</evidence>
<dbReference type="GO" id="GO:0022857">
    <property type="term" value="F:transmembrane transporter activity"/>
    <property type="evidence" value="ECO:0007669"/>
    <property type="project" value="InterPro"/>
</dbReference>
<keyword evidence="4 6" id="KW-1133">Transmembrane helix</keyword>
<feature type="transmembrane region" description="Helical" evidence="6">
    <location>
        <begin position="272"/>
        <end position="296"/>
    </location>
</feature>
<accession>A0A6P1DHA9</accession>
<dbReference type="InterPro" id="IPR011701">
    <property type="entry name" value="MFS"/>
</dbReference>
<gene>
    <name evidence="8" type="ORF">GV789_25475</name>
    <name evidence="9" type="ORF">GV794_28425</name>
</gene>
<organism evidence="8 10">
    <name type="scientific">Nocardia cyriacigeorgica</name>
    <dbReference type="NCBI Taxonomy" id="135487"/>
    <lineage>
        <taxon>Bacteria</taxon>
        <taxon>Bacillati</taxon>
        <taxon>Actinomycetota</taxon>
        <taxon>Actinomycetes</taxon>
        <taxon>Mycobacteriales</taxon>
        <taxon>Nocardiaceae</taxon>
        <taxon>Nocardia</taxon>
    </lineage>
</organism>
<dbReference type="EMBL" id="JAAGUX010000108">
    <property type="protein sequence ID" value="NEW59526.1"/>
    <property type="molecule type" value="Genomic_DNA"/>
</dbReference>
<sequence length="499" mass="51856">MVSPTSPPDTAQRWTPRLIFSLASIVLLLEMLAVSYMMISTALPSIAAHYQTTQGAWLLTSFLLVGAVTAPLIGKLADMYGKRKALLGCVAVAAVGSFISAIAGSYAVLIAGRALTGLLVPCLFLSYSLIRDVFPAKTIALAVSIATSGMGLIAIPAPFLTGWLIDDFGFRSIFWFFVIGLAVLGALIFLTTSESPVRLRSRIDLLGAVLLGGGIAGVLIAVSFGPTWGWRDGSTLAYLAGGVVLLLAWLATARMIREPLIDLEVLGNRPVLLTTIGAGLCYGSSGLFTILLPMLAMTPAVLGLDYGFGVTAEGFAIFQAPVGLMVVVGGVLVGLLVGRGDVRPRILMTCGMLLMAVGFTLTAAVHDSKPLLIIFAGIFGTGMGMAYAAIPNLLIEAVPPQLQASTASIVGVSQSVFPAVLPVIAFTVMNNSYIAPIPPEMTQGAVFYLDRGFTIAFLIGAAAAVIGAVVAAALPRRIVQLSAPSKVADSGEEGLVFAH</sequence>
<dbReference type="InterPro" id="IPR020846">
    <property type="entry name" value="MFS_dom"/>
</dbReference>
<dbReference type="InterPro" id="IPR036259">
    <property type="entry name" value="MFS_trans_sf"/>
</dbReference>
<feature type="transmembrane region" description="Helical" evidence="6">
    <location>
        <begin position="203"/>
        <end position="224"/>
    </location>
</feature>
<dbReference type="Proteomes" id="UP000468928">
    <property type="component" value="Unassembled WGS sequence"/>
</dbReference>
<dbReference type="AlphaFoldDB" id="A0A6P1DHA9"/>
<feature type="transmembrane region" description="Helical" evidence="6">
    <location>
        <begin position="455"/>
        <end position="474"/>
    </location>
</feature>
<feature type="transmembrane region" description="Helical" evidence="6">
    <location>
        <begin position="316"/>
        <end position="337"/>
    </location>
</feature>
<dbReference type="PANTHER" id="PTHR23501">
    <property type="entry name" value="MAJOR FACILITATOR SUPERFAMILY"/>
    <property type="match status" value="1"/>
</dbReference>
<proteinExistence type="predicted"/>